<dbReference type="InParanoid" id="W4KGP1"/>
<protein>
    <submittedName>
        <fullName evidence="1">Uncharacterized protein</fullName>
    </submittedName>
</protein>
<sequence length="53" mass="5561">MDFYCTHIAPCSPALGYGSDGHCPRLDCCSSTWSGSGLGEMKGFSSVLWGTPS</sequence>
<evidence type="ECO:0000313" key="1">
    <source>
        <dbReference type="EMBL" id="ETW84874.1"/>
    </source>
</evidence>
<name>W4KGP1_HETIT</name>
<dbReference type="EMBL" id="KI925456">
    <property type="protein sequence ID" value="ETW84874.1"/>
    <property type="molecule type" value="Genomic_DNA"/>
</dbReference>
<dbReference type="RefSeq" id="XP_009544500.1">
    <property type="nucleotide sequence ID" value="XM_009546205.1"/>
</dbReference>
<gene>
    <name evidence="1" type="ORF">HETIRDRAFT_165879</name>
</gene>
<proteinExistence type="predicted"/>
<accession>W4KGP1</accession>
<dbReference type="AlphaFoldDB" id="W4KGP1"/>
<evidence type="ECO:0000313" key="2">
    <source>
        <dbReference type="Proteomes" id="UP000030671"/>
    </source>
</evidence>
<dbReference type="Proteomes" id="UP000030671">
    <property type="component" value="Unassembled WGS sequence"/>
</dbReference>
<organism evidence="1 2">
    <name type="scientific">Heterobasidion irregulare (strain TC 32-1)</name>
    <dbReference type="NCBI Taxonomy" id="747525"/>
    <lineage>
        <taxon>Eukaryota</taxon>
        <taxon>Fungi</taxon>
        <taxon>Dikarya</taxon>
        <taxon>Basidiomycota</taxon>
        <taxon>Agaricomycotina</taxon>
        <taxon>Agaricomycetes</taxon>
        <taxon>Russulales</taxon>
        <taxon>Bondarzewiaceae</taxon>
        <taxon>Heterobasidion</taxon>
        <taxon>Heterobasidion annosum species complex</taxon>
    </lineage>
</organism>
<dbReference type="HOGENOM" id="CLU_3068943_0_0_1"/>
<reference evidence="1 2" key="1">
    <citation type="journal article" date="2012" name="New Phytol.">
        <title>Insight into trade-off between wood decay and parasitism from the genome of a fungal forest pathogen.</title>
        <authorList>
            <person name="Olson A."/>
            <person name="Aerts A."/>
            <person name="Asiegbu F."/>
            <person name="Belbahri L."/>
            <person name="Bouzid O."/>
            <person name="Broberg A."/>
            <person name="Canback B."/>
            <person name="Coutinho P.M."/>
            <person name="Cullen D."/>
            <person name="Dalman K."/>
            <person name="Deflorio G."/>
            <person name="van Diepen L.T."/>
            <person name="Dunand C."/>
            <person name="Duplessis S."/>
            <person name="Durling M."/>
            <person name="Gonthier P."/>
            <person name="Grimwood J."/>
            <person name="Fossdal C.G."/>
            <person name="Hansson D."/>
            <person name="Henrissat B."/>
            <person name="Hietala A."/>
            <person name="Himmelstrand K."/>
            <person name="Hoffmeister D."/>
            <person name="Hogberg N."/>
            <person name="James T.Y."/>
            <person name="Karlsson M."/>
            <person name="Kohler A."/>
            <person name="Kues U."/>
            <person name="Lee Y.H."/>
            <person name="Lin Y.C."/>
            <person name="Lind M."/>
            <person name="Lindquist E."/>
            <person name="Lombard V."/>
            <person name="Lucas S."/>
            <person name="Lunden K."/>
            <person name="Morin E."/>
            <person name="Murat C."/>
            <person name="Park J."/>
            <person name="Raffaello T."/>
            <person name="Rouze P."/>
            <person name="Salamov A."/>
            <person name="Schmutz J."/>
            <person name="Solheim H."/>
            <person name="Stahlberg J."/>
            <person name="Velez H."/>
            <person name="de Vries R.P."/>
            <person name="Wiebenga A."/>
            <person name="Woodward S."/>
            <person name="Yakovlev I."/>
            <person name="Garbelotto M."/>
            <person name="Martin F."/>
            <person name="Grigoriev I.V."/>
            <person name="Stenlid J."/>
        </authorList>
    </citation>
    <scope>NUCLEOTIDE SEQUENCE [LARGE SCALE GENOMIC DNA]</scope>
    <source>
        <strain evidence="1 2">TC 32-1</strain>
    </source>
</reference>
<keyword evidence="2" id="KW-1185">Reference proteome</keyword>
<dbReference type="GeneID" id="20668017"/>
<dbReference type="KEGG" id="hir:HETIRDRAFT_165879"/>